<evidence type="ECO:0000256" key="1">
    <source>
        <dbReference type="SAM" id="MobiDB-lite"/>
    </source>
</evidence>
<sequence length="132" mass="15353">MTMFAFSNAAKCITYSKCGCIPGAWTERMFQSEISFIFITYHALSSRELVVLSNSRYKFFEGFFIIESSSSQSTWDYLKDKLGLQKKSNIKQDITEELEASYLEPEPIPVHTNSTEEMWKPGYRGRTENKRF</sequence>
<name>A0A232FB97_9HYME</name>
<feature type="region of interest" description="Disordered" evidence="1">
    <location>
        <begin position="107"/>
        <end position="132"/>
    </location>
</feature>
<dbReference type="EMBL" id="NNAY01000546">
    <property type="protein sequence ID" value="OXU27760.1"/>
    <property type="molecule type" value="Genomic_DNA"/>
</dbReference>
<evidence type="ECO:0000313" key="3">
    <source>
        <dbReference type="Proteomes" id="UP000215335"/>
    </source>
</evidence>
<proteinExistence type="predicted"/>
<evidence type="ECO:0000313" key="2">
    <source>
        <dbReference type="EMBL" id="OXU27760.1"/>
    </source>
</evidence>
<accession>A0A232FB97</accession>
<organism evidence="2 3">
    <name type="scientific">Trichomalopsis sarcophagae</name>
    <dbReference type="NCBI Taxonomy" id="543379"/>
    <lineage>
        <taxon>Eukaryota</taxon>
        <taxon>Metazoa</taxon>
        <taxon>Ecdysozoa</taxon>
        <taxon>Arthropoda</taxon>
        <taxon>Hexapoda</taxon>
        <taxon>Insecta</taxon>
        <taxon>Pterygota</taxon>
        <taxon>Neoptera</taxon>
        <taxon>Endopterygota</taxon>
        <taxon>Hymenoptera</taxon>
        <taxon>Apocrita</taxon>
        <taxon>Proctotrupomorpha</taxon>
        <taxon>Chalcidoidea</taxon>
        <taxon>Pteromalidae</taxon>
        <taxon>Pteromalinae</taxon>
        <taxon>Trichomalopsis</taxon>
    </lineage>
</organism>
<comment type="caution">
    <text evidence="2">The sequence shown here is derived from an EMBL/GenBank/DDBJ whole genome shotgun (WGS) entry which is preliminary data.</text>
</comment>
<keyword evidence="3" id="KW-1185">Reference proteome</keyword>
<gene>
    <name evidence="2" type="ORF">TSAR_002480</name>
</gene>
<protein>
    <submittedName>
        <fullName evidence="2">Uncharacterized protein</fullName>
    </submittedName>
</protein>
<dbReference type="Proteomes" id="UP000215335">
    <property type="component" value="Unassembled WGS sequence"/>
</dbReference>
<reference evidence="2 3" key="1">
    <citation type="journal article" date="2017" name="Curr. Biol.">
        <title>The Evolution of Venom by Co-option of Single-Copy Genes.</title>
        <authorList>
            <person name="Martinson E.O."/>
            <person name="Mrinalini"/>
            <person name="Kelkar Y.D."/>
            <person name="Chang C.H."/>
            <person name="Werren J.H."/>
        </authorList>
    </citation>
    <scope>NUCLEOTIDE SEQUENCE [LARGE SCALE GENOMIC DNA]</scope>
    <source>
        <strain evidence="2 3">Alberta</strain>
        <tissue evidence="2">Whole body</tissue>
    </source>
</reference>
<dbReference type="AlphaFoldDB" id="A0A232FB97"/>